<evidence type="ECO:0000256" key="1">
    <source>
        <dbReference type="SAM" id="MobiDB-lite"/>
    </source>
</evidence>
<organism evidence="2 3">
    <name type="scientific">Camelus ferus</name>
    <name type="common">Wild bactrian camel</name>
    <name type="synonym">Camelus bactrianus ferus</name>
    <dbReference type="NCBI Taxonomy" id="419612"/>
    <lineage>
        <taxon>Eukaryota</taxon>
        <taxon>Metazoa</taxon>
        <taxon>Chordata</taxon>
        <taxon>Craniata</taxon>
        <taxon>Vertebrata</taxon>
        <taxon>Euteleostomi</taxon>
        <taxon>Mammalia</taxon>
        <taxon>Eutheria</taxon>
        <taxon>Laurasiatheria</taxon>
        <taxon>Artiodactyla</taxon>
        <taxon>Tylopoda</taxon>
        <taxon>Camelidae</taxon>
        <taxon>Camelus</taxon>
    </lineage>
</organism>
<feature type="compositionally biased region" description="Low complexity" evidence="1">
    <location>
        <begin position="269"/>
        <end position="281"/>
    </location>
</feature>
<evidence type="ECO:0000313" key="3">
    <source>
        <dbReference type="RefSeq" id="XP_032335074.1"/>
    </source>
</evidence>
<dbReference type="RefSeq" id="XP_032335074.1">
    <property type="nucleotide sequence ID" value="XM_032479183.1"/>
</dbReference>
<sequence>MFLEGNGLVNPHTVGNHWTLERTKAKDTCTGRTGHSHRARPLLLNLGGHRNPFPREPWAPAELGGPGAALPGHGGAGAPASLLLRLLLSEPAGAARSLTPLNSVPPRTISHPHPGHLPSLCLFLHKTSAGPNPRARHLRSCSCNLRAKSPRPWGLVTKVGDGEAGLLRTWSPNRDPNQGEEYAVSLESAEPEQSRNDELMKSASRPATRTTPNYSLAARGLAPGVPPRACSRAAGQDKESPGSLRTAHSFWKHVSHSPCSGQQGLGADSPKPLSTPPTSLS</sequence>
<dbReference type="KEGG" id="cfr:116663534"/>
<dbReference type="Proteomes" id="UP000694856">
    <property type="component" value="Chromosome 5"/>
</dbReference>
<reference evidence="3" key="1">
    <citation type="submission" date="2025-08" db="UniProtKB">
        <authorList>
            <consortium name="RefSeq"/>
        </authorList>
    </citation>
    <scope>IDENTIFICATION</scope>
    <source>
        <tissue evidence="3">Ear skin</tissue>
    </source>
</reference>
<keyword evidence="2" id="KW-1185">Reference proteome</keyword>
<evidence type="ECO:0000313" key="2">
    <source>
        <dbReference type="Proteomes" id="UP000694856"/>
    </source>
</evidence>
<dbReference type="AlphaFoldDB" id="A0A8B8SYZ8"/>
<proteinExistence type="predicted"/>
<gene>
    <name evidence="3" type="primary">LOC116663534</name>
</gene>
<dbReference type="GeneID" id="116663534"/>
<protein>
    <submittedName>
        <fullName evidence="3">Uncharacterized protein LOC116663534</fullName>
    </submittedName>
</protein>
<feature type="region of interest" description="Disordered" evidence="1">
    <location>
        <begin position="165"/>
        <end position="281"/>
    </location>
</feature>
<feature type="compositionally biased region" description="Polar residues" evidence="1">
    <location>
        <begin position="205"/>
        <end position="214"/>
    </location>
</feature>
<accession>A0A8B8SYZ8</accession>
<name>A0A8B8SYZ8_CAMFR</name>